<proteinExistence type="predicted"/>
<dbReference type="EMBL" id="NIDE01000005">
    <property type="protein sequence ID" value="OWK41971.1"/>
    <property type="molecule type" value="Genomic_DNA"/>
</dbReference>
<reference evidence="3" key="1">
    <citation type="submission" date="2017-06" db="EMBL/GenBank/DDBJ databases">
        <title>Genome analysis of Fimbriiglobus ruber SP5, the first member of the order Planctomycetales with confirmed chitinolytic capability.</title>
        <authorList>
            <person name="Ravin N.V."/>
            <person name="Rakitin A.L."/>
            <person name="Ivanova A.A."/>
            <person name="Beletsky A.V."/>
            <person name="Kulichevskaya I.S."/>
            <person name="Mardanov A.V."/>
            <person name="Dedysh S.N."/>
        </authorList>
    </citation>
    <scope>NUCLEOTIDE SEQUENCE [LARGE SCALE GENOMIC DNA]</scope>
    <source>
        <strain evidence="3">SP5</strain>
    </source>
</reference>
<evidence type="ECO:0000313" key="2">
    <source>
        <dbReference type="EMBL" id="OWK41971.1"/>
    </source>
</evidence>
<comment type="caution">
    <text evidence="2">The sequence shown here is derived from an EMBL/GenBank/DDBJ whole genome shotgun (WGS) entry which is preliminary data.</text>
</comment>
<evidence type="ECO:0000313" key="3">
    <source>
        <dbReference type="Proteomes" id="UP000214646"/>
    </source>
</evidence>
<name>A0A225DKK2_9BACT</name>
<keyword evidence="1" id="KW-0812">Transmembrane</keyword>
<protein>
    <submittedName>
        <fullName evidence="2">Uncharacterized protein</fullName>
    </submittedName>
</protein>
<feature type="transmembrane region" description="Helical" evidence="1">
    <location>
        <begin position="12"/>
        <end position="34"/>
    </location>
</feature>
<accession>A0A225DKK2</accession>
<organism evidence="2 3">
    <name type="scientific">Fimbriiglobus ruber</name>
    <dbReference type="NCBI Taxonomy" id="1908690"/>
    <lineage>
        <taxon>Bacteria</taxon>
        <taxon>Pseudomonadati</taxon>
        <taxon>Planctomycetota</taxon>
        <taxon>Planctomycetia</taxon>
        <taxon>Gemmatales</taxon>
        <taxon>Gemmataceae</taxon>
        <taxon>Fimbriiglobus</taxon>
    </lineage>
</organism>
<gene>
    <name evidence="2" type="ORF">FRUB_04049</name>
</gene>
<dbReference type="Proteomes" id="UP000214646">
    <property type="component" value="Unassembled WGS sequence"/>
</dbReference>
<sequence length="83" mass="9716">MRFIYLEYGINKICLPFLTVFNGLFCISGILFVFDCVCKKRGYFNLQCLCDQSNCKRRNVFAIFKSLNSSLRNSGFLRQFFLA</sequence>
<keyword evidence="3" id="KW-1185">Reference proteome</keyword>
<dbReference type="AlphaFoldDB" id="A0A225DKK2"/>
<keyword evidence="1" id="KW-0472">Membrane</keyword>
<evidence type="ECO:0000256" key="1">
    <source>
        <dbReference type="SAM" id="Phobius"/>
    </source>
</evidence>
<keyword evidence="1" id="KW-1133">Transmembrane helix</keyword>